<sequence length="94" mass="9673">MSSAQPDNKTSTTGSKPYNPSAALYKILADSTAGYAPLDTADHGSDLNPTKPGTDYQFSPGSQSATAASLQGSKDTSQPTTQSDRANAQISGLY</sequence>
<evidence type="ECO:0000313" key="3">
    <source>
        <dbReference type="Proteomes" id="UP001358614"/>
    </source>
</evidence>
<evidence type="ECO:0000256" key="1">
    <source>
        <dbReference type="SAM" id="MobiDB-lite"/>
    </source>
</evidence>
<dbReference type="GeneID" id="91102471"/>
<protein>
    <submittedName>
        <fullName evidence="2">Uncharacterized protein</fullName>
    </submittedName>
</protein>
<dbReference type="RefSeq" id="XP_066083554.1">
    <property type="nucleotide sequence ID" value="XM_066227457.1"/>
</dbReference>
<name>A0AAX4KIJ4_9TREE</name>
<feature type="compositionally biased region" description="Polar residues" evidence="1">
    <location>
        <begin position="56"/>
        <end position="94"/>
    </location>
</feature>
<reference evidence="2 3" key="1">
    <citation type="submission" date="2024-01" db="EMBL/GenBank/DDBJ databases">
        <title>Comparative genomics of Cryptococcus and Kwoniella reveals pathogenesis evolution and contrasting modes of karyotype evolution via chromosome fusion or intercentromeric recombination.</title>
        <authorList>
            <person name="Coelho M.A."/>
            <person name="David-Palma M."/>
            <person name="Shea T."/>
            <person name="Bowers K."/>
            <person name="McGinley-Smith S."/>
            <person name="Mohammad A.W."/>
            <person name="Gnirke A."/>
            <person name="Yurkov A.M."/>
            <person name="Nowrousian M."/>
            <person name="Sun S."/>
            <person name="Cuomo C.A."/>
            <person name="Heitman J."/>
        </authorList>
    </citation>
    <scope>NUCLEOTIDE SEQUENCE [LARGE SCALE GENOMIC DNA]</scope>
    <source>
        <strain evidence="2 3">PYCC6329</strain>
    </source>
</reference>
<dbReference type="EMBL" id="CP144089">
    <property type="protein sequence ID" value="WWD05587.1"/>
    <property type="molecule type" value="Genomic_DNA"/>
</dbReference>
<proteinExistence type="predicted"/>
<gene>
    <name evidence="2" type="ORF">V865_003668</name>
</gene>
<dbReference type="AlphaFoldDB" id="A0AAX4KIJ4"/>
<evidence type="ECO:0000313" key="2">
    <source>
        <dbReference type="EMBL" id="WWD05587.1"/>
    </source>
</evidence>
<dbReference type="Proteomes" id="UP001358614">
    <property type="component" value="Chromosome 1"/>
</dbReference>
<feature type="region of interest" description="Disordered" evidence="1">
    <location>
        <begin position="1"/>
        <end position="20"/>
    </location>
</feature>
<feature type="region of interest" description="Disordered" evidence="1">
    <location>
        <begin position="35"/>
        <end position="94"/>
    </location>
</feature>
<dbReference type="KEGG" id="ker:91102471"/>
<organism evidence="2 3">
    <name type="scientific">Kwoniella europaea PYCC6329</name>
    <dbReference type="NCBI Taxonomy" id="1423913"/>
    <lineage>
        <taxon>Eukaryota</taxon>
        <taxon>Fungi</taxon>
        <taxon>Dikarya</taxon>
        <taxon>Basidiomycota</taxon>
        <taxon>Agaricomycotina</taxon>
        <taxon>Tremellomycetes</taxon>
        <taxon>Tremellales</taxon>
        <taxon>Cryptococcaceae</taxon>
        <taxon>Kwoniella</taxon>
    </lineage>
</organism>
<keyword evidence="3" id="KW-1185">Reference proteome</keyword>
<accession>A0AAX4KIJ4</accession>
<feature type="compositionally biased region" description="Polar residues" evidence="1">
    <location>
        <begin position="1"/>
        <end position="18"/>
    </location>
</feature>